<name>A0A848D1N5_ANEAE</name>
<comment type="caution">
    <text evidence="2">The sequence shown here is derived from an EMBL/GenBank/DDBJ whole genome shotgun (WGS) entry which is preliminary data.</text>
</comment>
<dbReference type="Pfam" id="PF01476">
    <property type="entry name" value="LysM"/>
    <property type="match status" value="1"/>
</dbReference>
<dbReference type="PROSITE" id="PS51782">
    <property type="entry name" value="LYSM"/>
    <property type="match status" value="1"/>
</dbReference>
<accession>A0A848D1N5</accession>
<dbReference type="EMBL" id="JABAGO010000038">
    <property type="protein sequence ID" value="NME99997.1"/>
    <property type="molecule type" value="Genomic_DNA"/>
</dbReference>
<dbReference type="PANTHER" id="PTHR34700">
    <property type="entry name" value="POTASSIUM BINDING PROTEIN KBP"/>
    <property type="match status" value="1"/>
</dbReference>
<dbReference type="SUPFAM" id="SSF54106">
    <property type="entry name" value="LysM domain"/>
    <property type="match status" value="1"/>
</dbReference>
<dbReference type="Gene3D" id="3.10.350.10">
    <property type="entry name" value="LysM domain"/>
    <property type="match status" value="1"/>
</dbReference>
<dbReference type="AlphaFoldDB" id="A0A848D1N5"/>
<feature type="domain" description="LysM" evidence="1">
    <location>
        <begin position="177"/>
        <end position="230"/>
    </location>
</feature>
<dbReference type="InterPro" id="IPR036779">
    <property type="entry name" value="LysM_dom_sf"/>
</dbReference>
<dbReference type="InterPro" id="IPR052196">
    <property type="entry name" value="Bact_Kbp"/>
</dbReference>
<protein>
    <submittedName>
        <fullName evidence="2">LysM peptidoglycan-binding domain-containing protein</fullName>
    </submittedName>
</protein>
<proteinExistence type="predicted"/>
<evidence type="ECO:0000259" key="1">
    <source>
        <dbReference type="PROSITE" id="PS51782"/>
    </source>
</evidence>
<dbReference type="PANTHER" id="PTHR34700:SF4">
    <property type="entry name" value="PHAGE-LIKE ELEMENT PBSX PROTEIN XKDP"/>
    <property type="match status" value="1"/>
</dbReference>
<organism evidence="2 3">
    <name type="scientific">Aneurinibacillus aneurinilyticus</name>
    <name type="common">Bacillus aneurinolyticus</name>
    <dbReference type="NCBI Taxonomy" id="1391"/>
    <lineage>
        <taxon>Bacteria</taxon>
        <taxon>Bacillati</taxon>
        <taxon>Bacillota</taxon>
        <taxon>Bacilli</taxon>
        <taxon>Bacillales</taxon>
        <taxon>Paenibacillaceae</taxon>
        <taxon>Aneurinibacillus group</taxon>
        <taxon>Aneurinibacillus</taxon>
    </lineage>
</organism>
<evidence type="ECO:0000313" key="3">
    <source>
        <dbReference type="Proteomes" id="UP000561326"/>
    </source>
</evidence>
<reference evidence="2 3" key="1">
    <citation type="submission" date="2020-04" db="EMBL/GenBank/DDBJ databases">
        <authorList>
            <person name="Hitch T.C.A."/>
            <person name="Wylensek D."/>
            <person name="Clavel T."/>
        </authorList>
    </citation>
    <scope>NUCLEOTIDE SEQUENCE [LARGE SCALE GENOMIC DNA]</scope>
    <source>
        <strain evidence="2 3">WB01_D5_05</strain>
    </source>
</reference>
<dbReference type="CDD" id="cd00118">
    <property type="entry name" value="LysM"/>
    <property type="match status" value="1"/>
</dbReference>
<dbReference type="InterPro" id="IPR018392">
    <property type="entry name" value="LysM"/>
</dbReference>
<sequence length="232" mass="26153">MSTMQFWLKFNNGAETLRFPVNPPEIRVESGYNWTTINLTQSGEYTIPSGHPLTKISFSSFFPRDYNASYCEYPEIPKPTDCTDKIAKWKETKQPVRLIVTGFGGGKGLNYAMCITEFEFWEQAGSPGDIYFTLGMQEYRFINLTQVGAAASKQTGIKTVVKADNKPSRPNERQLPKTYTVKSGDTLSKIVQRLRTEGVKNLTVDKLYQANKNVIGKNKNLIKPGQVFKVPS</sequence>
<dbReference type="SMART" id="SM00257">
    <property type="entry name" value="LysM"/>
    <property type="match status" value="1"/>
</dbReference>
<evidence type="ECO:0000313" key="2">
    <source>
        <dbReference type="EMBL" id="NME99997.1"/>
    </source>
</evidence>
<dbReference type="RefSeq" id="WP_168975874.1">
    <property type="nucleotide sequence ID" value="NZ_CAMJCG010000006.1"/>
</dbReference>
<gene>
    <name evidence="2" type="ORF">HF838_17335</name>
</gene>
<dbReference type="Proteomes" id="UP000561326">
    <property type="component" value="Unassembled WGS sequence"/>
</dbReference>